<dbReference type="Pfam" id="PF13469">
    <property type="entry name" value="Sulfotransfer_3"/>
    <property type="match status" value="1"/>
</dbReference>
<dbReference type="OrthoDB" id="9777890at2"/>
<accession>A0A0H4VCU1</accession>
<dbReference type="KEGG" id="ery:CP97_11415"/>
<dbReference type="InterPro" id="IPR052736">
    <property type="entry name" value="Stf3_sulfotransferase"/>
</dbReference>
<dbReference type="GO" id="GO:0016740">
    <property type="term" value="F:transferase activity"/>
    <property type="evidence" value="ECO:0007669"/>
    <property type="project" value="UniProtKB-KW"/>
</dbReference>
<dbReference type="InterPro" id="IPR027417">
    <property type="entry name" value="P-loop_NTPase"/>
</dbReference>
<dbReference type="PANTHER" id="PTHR36451">
    <property type="entry name" value="PAPS-DEPENDENT SULFOTRANSFERASE STF3"/>
    <property type="match status" value="1"/>
</dbReference>
<dbReference type="STRING" id="1648404.CP97_11415"/>
<dbReference type="PATRIC" id="fig|1648404.4.peg.2375"/>
<dbReference type="SUPFAM" id="SSF52540">
    <property type="entry name" value="P-loop containing nucleoside triphosphate hydrolases"/>
    <property type="match status" value="1"/>
</dbReference>
<evidence type="ECO:0000313" key="2">
    <source>
        <dbReference type="Proteomes" id="UP000059113"/>
    </source>
</evidence>
<proteinExistence type="predicted"/>
<protein>
    <submittedName>
        <fullName evidence="1">Sulfotransferase</fullName>
    </submittedName>
</protein>
<keyword evidence="1" id="KW-0808">Transferase</keyword>
<dbReference type="Gene3D" id="3.40.50.300">
    <property type="entry name" value="P-loop containing nucleotide triphosphate hydrolases"/>
    <property type="match status" value="1"/>
</dbReference>
<reference evidence="1 2" key="1">
    <citation type="journal article" date="2015" name="Int. J. Syst. Evol. Microbiol.">
        <title>Erythrobacter atlanticus sp. nov., a bacterium from ocean sediment able to degrade polycyclic aromatic hydrocarbons.</title>
        <authorList>
            <person name="Zhuang L."/>
            <person name="Liu Y."/>
            <person name="Wang L."/>
            <person name="Wang W."/>
            <person name="Shao Z."/>
        </authorList>
    </citation>
    <scope>NUCLEOTIDE SEQUENCE [LARGE SCALE GENOMIC DNA]</scope>
    <source>
        <strain evidence="2">s21-N3</strain>
    </source>
</reference>
<reference evidence="2" key="2">
    <citation type="submission" date="2015-04" db="EMBL/GenBank/DDBJ databases">
        <title>The complete genome sequence of Erythrobacter sp. s21-N3.</title>
        <authorList>
            <person name="Zhuang L."/>
            <person name="Liu Y."/>
            <person name="Shao Z."/>
        </authorList>
    </citation>
    <scope>NUCLEOTIDE SEQUENCE [LARGE SCALE GENOMIC DNA]</scope>
    <source>
        <strain evidence="2">s21-N3</strain>
    </source>
</reference>
<sequence>MSPPPRPHPLARSPRVDRVCGWLEGAWAKGIATRPSLDPDILWGKAQLEVPAEGERGPRGDAEKADFRLRLEVLAESLSAEAQLNALGLTMAHGQLVRVIRQRLELGEMWRSRPEVVDHPLVAPIIVVGQMRSGTTRVHRLLAADPAHSATRFCDSWLPVPRRPDTRPAWSALSLLFARTLDPWLDSIHPFGTTRADEELGWLACALDHCAYEAQWRIPGFSAFSETRDPAPVYREFARILRTDAHFHGNSNRPRVLKVPQFAEDLPSLLSEFPNARVVMTRRDHAEIIRSAVSLVANQMTIQSNSVDLVWIEAEVARKIALREDRMDQALKAFNGPLAQVEFDALDTDWESAITQVYGDLNLPISNAILSAMRQEQSRPGLSKLGAHKGQIVQFSTVKNAAPTQ</sequence>
<gene>
    <name evidence="1" type="ORF">CP97_11415</name>
</gene>
<dbReference type="EMBL" id="CP011310">
    <property type="protein sequence ID" value="AKQ42507.1"/>
    <property type="molecule type" value="Genomic_DNA"/>
</dbReference>
<dbReference type="Proteomes" id="UP000059113">
    <property type="component" value="Chromosome"/>
</dbReference>
<dbReference type="RefSeq" id="WP_053106623.1">
    <property type="nucleotide sequence ID" value="NZ_CP011310.1"/>
</dbReference>
<name>A0A0H4VCU1_9SPHN</name>
<keyword evidence="2" id="KW-1185">Reference proteome</keyword>
<evidence type="ECO:0000313" key="1">
    <source>
        <dbReference type="EMBL" id="AKQ42507.1"/>
    </source>
</evidence>
<dbReference type="AlphaFoldDB" id="A0A0H4VCU1"/>
<dbReference type="PANTHER" id="PTHR36451:SF1">
    <property type="entry name" value="OMEGA-HYDROXY-BETA-DIHYDROMENAQUINONE-9 SULFOTRANSFERASE STF3"/>
    <property type="match status" value="1"/>
</dbReference>
<organism evidence="1 2">
    <name type="scientific">Aurantiacibacter atlanticus</name>
    <dbReference type="NCBI Taxonomy" id="1648404"/>
    <lineage>
        <taxon>Bacteria</taxon>
        <taxon>Pseudomonadati</taxon>
        <taxon>Pseudomonadota</taxon>
        <taxon>Alphaproteobacteria</taxon>
        <taxon>Sphingomonadales</taxon>
        <taxon>Erythrobacteraceae</taxon>
        <taxon>Aurantiacibacter</taxon>
    </lineage>
</organism>